<evidence type="ECO:0000313" key="2">
    <source>
        <dbReference type="EMBL" id="AJK50221.1"/>
    </source>
</evidence>
<accession>A0A0B6SDA6</accession>
<dbReference type="InterPro" id="IPR013762">
    <property type="entry name" value="Integrase-like_cat_sf"/>
</dbReference>
<reference evidence="3" key="1">
    <citation type="submission" date="2011-03" db="EMBL/GenBank/DDBJ databases">
        <authorList>
            <person name="Voget S."/>
            <person name="Streit W.R."/>
            <person name="Jaeger K.E."/>
            <person name="Daniel R."/>
        </authorList>
    </citation>
    <scope>NUCLEOTIDE SEQUENCE [LARGE SCALE GENOMIC DNA]</scope>
    <source>
        <strain evidence="3">PG1</strain>
    </source>
</reference>
<dbReference type="AlphaFoldDB" id="A0A0B6SDA6"/>
<dbReference type="Proteomes" id="UP000031838">
    <property type="component" value="Chromosome 2"/>
</dbReference>
<dbReference type="GO" id="GO:0015074">
    <property type="term" value="P:DNA integration"/>
    <property type="evidence" value="ECO:0007669"/>
    <property type="project" value="InterPro"/>
</dbReference>
<sequence length="254" mass="28392">MYRLHSQPRCIATPVPTAETGIPEHSPLSADSHMAQDAKKTKFFCIATEGATTDGRKIDREMLEQMANSYDPKKYGARINMEHIRGIYPDSAFRAYGDVIALKTDEREGISFHPSKTVNSSGVRLLIEMTPDLRETLDRARGGKITAIGPVICTHAGGRFTYIGAYSGWKRACQRARLAYEKDCEEKRITPDPWYLIGMHFHDLRAKALTDLKRQRGAAAAQSLAGHTTESMTAHYTKSREVERVQPVPLARLS</sequence>
<evidence type="ECO:0000256" key="1">
    <source>
        <dbReference type="ARBA" id="ARBA00023172"/>
    </source>
</evidence>
<dbReference type="EMBL" id="CP002581">
    <property type="protein sequence ID" value="AJK50221.1"/>
    <property type="molecule type" value="Genomic_DNA"/>
</dbReference>
<dbReference type="GO" id="GO:0006310">
    <property type="term" value="P:DNA recombination"/>
    <property type="evidence" value="ECO:0007669"/>
    <property type="project" value="UniProtKB-KW"/>
</dbReference>
<evidence type="ECO:0000313" key="3">
    <source>
        <dbReference type="Proteomes" id="UP000031838"/>
    </source>
</evidence>
<dbReference type="Pfam" id="PF05929">
    <property type="entry name" value="Phage_GPO"/>
    <property type="match status" value="1"/>
</dbReference>
<dbReference type="SUPFAM" id="SSF56349">
    <property type="entry name" value="DNA breaking-rejoining enzymes"/>
    <property type="match status" value="1"/>
</dbReference>
<proteinExistence type="predicted"/>
<keyword evidence="3" id="KW-1185">Reference proteome</keyword>
<keyword evidence="1" id="KW-0233">DNA recombination</keyword>
<dbReference type="Gene3D" id="1.10.443.10">
    <property type="entry name" value="Intergrase catalytic core"/>
    <property type="match status" value="1"/>
</dbReference>
<dbReference type="KEGG" id="bgp:BGL_2c21600"/>
<protein>
    <submittedName>
        <fullName evidence="2">Site-specific recombinase, phage integrase family</fullName>
    </submittedName>
</protein>
<gene>
    <name evidence="2" type="ORF">BGL_2c21600</name>
</gene>
<reference evidence="2 3" key="2">
    <citation type="journal article" date="2016" name="Appl. Microbiol. Biotechnol.">
        <title>Mutations improving production and secretion of extracellular lipase by Burkholderia glumae PG1.</title>
        <authorList>
            <person name="Knapp A."/>
            <person name="Voget S."/>
            <person name="Gao R."/>
            <person name="Zaburannyi N."/>
            <person name="Krysciak D."/>
            <person name="Breuer M."/>
            <person name="Hauer B."/>
            <person name="Streit W.R."/>
            <person name="Muller R."/>
            <person name="Daniel R."/>
            <person name="Jaeger K.E."/>
        </authorList>
    </citation>
    <scope>NUCLEOTIDE SEQUENCE [LARGE SCALE GENOMIC DNA]</scope>
    <source>
        <strain evidence="2 3">PG1</strain>
    </source>
</reference>
<dbReference type="GO" id="GO:0003677">
    <property type="term" value="F:DNA binding"/>
    <property type="evidence" value="ECO:0007669"/>
    <property type="project" value="InterPro"/>
</dbReference>
<dbReference type="InterPro" id="IPR009228">
    <property type="entry name" value="Capsid_scaffold_GpO"/>
</dbReference>
<organism evidence="2 3">
    <name type="scientific">Burkholderia plantarii</name>
    <dbReference type="NCBI Taxonomy" id="41899"/>
    <lineage>
        <taxon>Bacteria</taxon>
        <taxon>Pseudomonadati</taxon>
        <taxon>Pseudomonadota</taxon>
        <taxon>Betaproteobacteria</taxon>
        <taxon>Burkholderiales</taxon>
        <taxon>Burkholderiaceae</taxon>
        <taxon>Burkholderia</taxon>
    </lineage>
</organism>
<dbReference type="HOGENOM" id="CLU_1092712_0_0_4"/>
<dbReference type="InterPro" id="IPR011010">
    <property type="entry name" value="DNA_brk_join_enz"/>
</dbReference>
<name>A0A0B6SDA6_BURPL</name>